<dbReference type="GO" id="GO:0008761">
    <property type="term" value="F:UDP-N-acetylglucosamine 2-epimerase activity"/>
    <property type="evidence" value="ECO:0007669"/>
    <property type="project" value="UniProtKB-EC"/>
</dbReference>
<dbReference type="Proteomes" id="UP000306409">
    <property type="component" value="Chromosome"/>
</dbReference>
<dbReference type="EMBL" id="CP061336">
    <property type="protein sequence ID" value="QNU68951.1"/>
    <property type="molecule type" value="Genomic_DNA"/>
</dbReference>
<evidence type="ECO:0000313" key="4">
    <source>
        <dbReference type="Proteomes" id="UP000306409"/>
    </source>
</evidence>
<reference evidence="3 4" key="1">
    <citation type="submission" date="2020-09" db="EMBL/GenBank/DDBJ databases">
        <title>Characterization and genome sequencing of Ruminiclostridium sp. nov. MA18.</title>
        <authorList>
            <person name="Rettenmaier R."/>
            <person name="Kowollik M.-L."/>
            <person name="Liebl W."/>
            <person name="Zverlov V."/>
        </authorList>
    </citation>
    <scope>NUCLEOTIDE SEQUENCE [LARGE SCALE GENOMIC DNA]</scope>
    <source>
        <strain evidence="3 4">MA18</strain>
    </source>
</reference>
<evidence type="ECO:0000259" key="2">
    <source>
        <dbReference type="Pfam" id="PF02350"/>
    </source>
</evidence>
<keyword evidence="1 3" id="KW-0413">Isomerase</keyword>
<dbReference type="PANTHER" id="PTHR43174:SF1">
    <property type="entry name" value="UDP-N-ACETYLGLUCOSAMINE 2-EPIMERASE"/>
    <property type="match status" value="1"/>
</dbReference>
<proteinExistence type="inferred from homology"/>
<keyword evidence="4" id="KW-1185">Reference proteome</keyword>
<evidence type="ECO:0000313" key="3">
    <source>
        <dbReference type="EMBL" id="QNU68951.1"/>
    </source>
</evidence>
<sequence>MNMLKVMTILGTRPELIKLSRVIDKLDTYTNHILVHTGQNFDYELNEVFFKEMRIRKPQYYLNCAGKTTIETIANVLIKTDDVLEAEKPDAVLIYGDTNSCLSAIAAKRKKIPIFHMEAGNRCFDHRVPEEINRKIVDHLSDINMPISEHARRYLLQEGIKGETIIKIGSSMKEVFEYYKNDIDKSEILNSMQLKPKEYFVVSAHREENIDWADNFNNLIETLNAIANKFKKRIIVSTHPRTMKKVALQDKAIFAPQIEWLKPLGFFDYIKLQTNAFCVISDSGTITEEASLLSFPAITIRNAHERPEGMDEGVLILSGLKADRVIQSIDIVTGYGNSEISTNNNQNNLLYEKAGSEQTSALKHVFSADLVDDYNVTNVSDKVVRIIMSYRDYIIQTVWRGME</sequence>
<dbReference type="InterPro" id="IPR029767">
    <property type="entry name" value="WecB-like"/>
</dbReference>
<dbReference type="AlphaFoldDB" id="A0A7H1VU89"/>
<protein>
    <submittedName>
        <fullName evidence="3">UDP-N-acetylglucosamine 2-epimerase (Non-hydrolyzing)</fullName>
        <ecNumber evidence="3">5.1.3.14</ecNumber>
    </submittedName>
</protein>
<dbReference type="PANTHER" id="PTHR43174">
    <property type="entry name" value="UDP-N-ACETYLGLUCOSAMINE 2-EPIMERASE"/>
    <property type="match status" value="1"/>
</dbReference>
<dbReference type="RefSeq" id="WP_190530518.1">
    <property type="nucleotide sequence ID" value="NZ_CP061336.1"/>
</dbReference>
<dbReference type="Gene3D" id="3.40.50.2000">
    <property type="entry name" value="Glycogen Phosphorylase B"/>
    <property type="match status" value="2"/>
</dbReference>
<accession>A0A7H1VU89</accession>
<gene>
    <name evidence="3" type="primary">wecB</name>
    <name evidence="3" type="ORF">EHE19_018930</name>
</gene>
<dbReference type="KEGG" id="rher:EHE19_018930"/>
<organism evidence="3 4">
    <name type="scientific">Ruminiclostridium herbifermentans</name>
    <dbReference type="NCBI Taxonomy" id="2488810"/>
    <lineage>
        <taxon>Bacteria</taxon>
        <taxon>Bacillati</taxon>
        <taxon>Bacillota</taxon>
        <taxon>Clostridia</taxon>
        <taxon>Eubacteriales</taxon>
        <taxon>Oscillospiraceae</taxon>
        <taxon>Ruminiclostridium</taxon>
    </lineage>
</organism>
<name>A0A7H1VU89_9FIRM</name>
<dbReference type="NCBIfam" id="TIGR00236">
    <property type="entry name" value="wecB"/>
    <property type="match status" value="1"/>
</dbReference>
<dbReference type="InterPro" id="IPR003331">
    <property type="entry name" value="UDP_GlcNAc_Epimerase_2_dom"/>
</dbReference>
<comment type="similarity">
    <text evidence="1">Belongs to the UDP-N-acetylglucosamine 2-epimerase family.</text>
</comment>
<dbReference type="SUPFAM" id="SSF53756">
    <property type="entry name" value="UDP-Glycosyltransferase/glycogen phosphorylase"/>
    <property type="match status" value="1"/>
</dbReference>
<dbReference type="EC" id="5.1.3.14" evidence="3"/>
<dbReference type="CDD" id="cd03786">
    <property type="entry name" value="GTB_UDP-GlcNAc_2-Epimerase"/>
    <property type="match status" value="1"/>
</dbReference>
<feature type="domain" description="UDP-N-acetylglucosamine 2-epimerase" evidence="2">
    <location>
        <begin position="30"/>
        <end position="348"/>
    </location>
</feature>
<dbReference type="Pfam" id="PF02350">
    <property type="entry name" value="Epimerase_2"/>
    <property type="match status" value="1"/>
</dbReference>
<evidence type="ECO:0000256" key="1">
    <source>
        <dbReference type="RuleBase" id="RU003513"/>
    </source>
</evidence>